<reference evidence="3 4" key="1">
    <citation type="journal article" date="2015" name="Int. J. Syst. Evol. Microbiol.">
        <title>Erwinia iniecta sp. nov., isolated from Russian wheat aphids (Diuraphis noxia).</title>
        <authorList>
            <person name="Campillo T."/>
            <person name="Luna E."/>
            <person name="Portier P."/>
            <person name="Fischer-Le Saux M."/>
            <person name="Lapitan N."/>
            <person name="Tisserat N.A."/>
            <person name="Leach J.E."/>
        </authorList>
    </citation>
    <scope>NUCLEOTIDE SEQUENCE [LARGE SCALE GENOMIC DNA]</scope>
    <source>
        <strain evidence="2 4">B120</strain>
        <strain evidence="1 3">B149</strain>
    </source>
</reference>
<evidence type="ECO:0008006" key="5">
    <source>
        <dbReference type="Google" id="ProtNLM"/>
    </source>
</evidence>
<organism evidence="2 4">
    <name type="scientific">Winslowiella iniecta</name>
    <dbReference type="NCBI Taxonomy" id="1560201"/>
    <lineage>
        <taxon>Bacteria</taxon>
        <taxon>Pseudomonadati</taxon>
        <taxon>Pseudomonadota</taxon>
        <taxon>Gammaproteobacteria</taxon>
        <taxon>Enterobacterales</taxon>
        <taxon>Erwiniaceae</taxon>
        <taxon>Winslowiella</taxon>
    </lineage>
</organism>
<evidence type="ECO:0000313" key="2">
    <source>
        <dbReference type="EMBL" id="KOC92075.1"/>
    </source>
</evidence>
<evidence type="ECO:0000313" key="4">
    <source>
        <dbReference type="Proteomes" id="UP000037088"/>
    </source>
</evidence>
<name>A0A0L7T9M4_9GAMM</name>
<dbReference type="OrthoDB" id="556502at2"/>
<protein>
    <recommendedName>
        <fullName evidence="5">DUF676 domain-containing protein</fullName>
    </recommendedName>
</protein>
<accession>A0A0L7T9M4</accession>
<dbReference type="RefSeq" id="WP_052897418.1">
    <property type="nucleotide sequence ID" value="NZ_JRXE01000003.1"/>
</dbReference>
<dbReference type="SUPFAM" id="SSF53474">
    <property type="entry name" value="alpha/beta-Hydrolases"/>
    <property type="match status" value="1"/>
</dbReference>
<proteinExistence type="predicted"/>
<dbReference type="Proteomes" id="UP000037088">
    <property type="component" value="Unassembled WGS sequence"/>
</dbReference>
<dbReference type="PATRIC" id="fig|1560201.3.peg.504"/>
<dbReference type="AlphaFoldDB" id="A0A0L7T9M4"/>
<dbReference type="Proteomes" id="UP000036851">
    <property type="component" value="Unassembled WGS sequence"/>
</dbReference>
<evidence type="ECO:0000313" key="3">
    <source>
        <dbReference type="Proteomes" id="UP000036851"/>
    </source>
</evidence>
<dbReference type="EMBL" id="JRXE01000003">
    <property type="protein sequence ID" value="KOC92075.1"/>
    <property type="molecule type" value="Genomic_DNA"/>
</dbReference>
<comment type="caution">
    <text evidence="2">The sequence shown here is derived from an EMBL/GenBank/DDBJ whole genome shotgun (WGS) entry which is preliminary data.</text>
</comment>
<sequence>MTHRYPIIYIRGFTMTEAERNKTVADPFCGFNYGSTLYRAAESKQQRADKFFFESPLVRLSTEYQYQPVYHNGDDIVDAGWQGKPDEDGNIIPGIPAASIIIYRYYDDDSTFLGDGNSRSISEYAAGLNALILRVKQLVLQYPCAEGSLMRDSDFRCYLVAYSMGGLIARAFLQSTEQSFHQAQQAVAKLFTYATPHNGIDILGMNVPGWLTAGQMNTFNRAKMRQYLNLQTLSPHFDHRVDLIPESALPADRIFCMIGTNRSDYEPLQGMLRNFVGHGSDGLVLIDNASLWGVKEDNMPVQVATAYAFRSHSGYFGIVNSEEAYQNLVRFLFGDVRVDVWADIHTVTLPPAIEPQAAKVSGLYQFEFRAAPKGKRWFLTRRASVEDSPACRSHAQLTATNHSDRQVYLSSLFLSRHGKVDQVTRDLCYSMTFSAKVPDYKIERKFWSDGHHEGADLFRDMAIITLTPPPRRDGIGDWTVKYGWSENPTEYQHTLNFHIANDRHELRLPFENSARPGIRGAIRMIVRPWS</sequence>
<dbReference type="Gene3D" id="3.40.50.1820">
    <property type="entry name" value="alpha/beta hydrolase"/>
    <property type="match status" value="1"/>
</dbReference>
<dbReference type="STRING" id="1560201.NG42_02355"/>
<keyword evidence="4" id="KW-1185">Reference proteome</keyword>
<evidence type="ECO:0000313" key="1">
    <source>
        <dbReference type="EMBL" id="KOC91464.1"/>
    </source>
</evidence>
<dbReference type="InterPro" id="IPR029058">
    <property type="entry name" value="AB_hydrolase_fold"/>
</dbReference>
<dbReference type="EMBL" id="JRXF01000025">
    <property type="protein sequence ID" value="KOC91464.1"/>
    <property type="molecule type" value="Genomic_DNA"/>
</dbReference>
<gene>
    <name evidence="2" type="ORF">NG42_02355</name>
    <name evidence="1" type="ORF">NG43_15670</name>
</gene>